<reference evidence="7 8" key="1">
    <citation type="submission" date="2016-10" db="EMBL/GenBank/DDBJ databases">
        <authorList>
            <person name="de Groot N.N."/>
        </authorList>
    </citation>
    <scope>NUCLEOTIDE SEQUENCE [LARGE SCALE GENOMIC DNA]</scope>
    <source>
        <strain evidence="7 8">CGMCC 1.12097</strain>
    </source>
</reference>
<dbReference type="GO" id="GO:0005886">
    <property type="term" value="C:plasma membrane"/>
    <property type="evidence" value="ECO:0007669"/>
    <property type="project" value="UniProtKB-SubCell"/>
</dbReference>
<organism evidence="7 8">
    <name type="scientific">Mesorhizobium qingshengii</name>
    <dbReference type="NCBI Taxonomy" id="1165689"/>
    <lineage>
        <taxon>Bacteria</taxon>
        <taxon>Pseudomonadati</taxon>
        <taxon>Pseudomonadota</taxon>
        <taxon>Alphaproteobacteria</taxon>
        <taxon>Hyphomicrobiales</taxon>
        <taxon>Phyllobacteriaceae</taxon>
        <taxon>Mesorhizobium</taxon>
    </lineage>
</organism>
<dbReference type="Pfam" id="PF03706">
    <property type="entry name" value="LPG_synthase_TM"/>
    <property type="match status" value="1"/>
</dbReference>
<feature type="transmembrane region" description="Helical" evidence="6">
    <location>
        <begin position="147"/>
        <end position="166"/>
    </location>
</feature>
<name>A0A1G5UYC2_9HYPH</name>
<sequence>MLGILALAGLVTFVLHFSDIQVFVGKLRRADPLWIAAAALCQAATYLCASAVWWGVLRRAGETRPFLSLLNLALVQLFVNQAVPSGGISGTVMVVRGLQRRGVSAPIAMTALLVAALSYYAAYFMVALLAFILLWDMGDLGTAWKSLSIAFFAVVITLGVTVLALTRSRGRFIPKFVLNWRPAAWLADILKRVHIDMLRDGGVILKRSRSR</sequence>
<feature type="transmembrane region" description="Helical" evidence="6">
    <location>
        <begin position="33"/>
        <end position="57"/>
    </location>
</feature>
<dbReference type="RefSeq" id="WP_167364890.1">
    <property type="nucleotide sequence ID" value="NZ_FMXM01000002.1"/>
</dbReference>
<dbReference type="PANTHER" id="PTHR39087">
    <property type="entry name" value="UPF0104 MEMBRANE PROTEIN MJ1595"/>
    <property type="match status" value="1"/>
</dbReference>
<dbReference type="PANTHER" id="PTHR39087:SF2">
    <property type="entry name" value="UPF0104 MEMBRANE PROTEIN MJ1595"/>
    <property type="match status" value="1"/>
</dbReference>
<keyword evidence="4 6" id="KW-1133">Transmembrane helix</keyword>
<evidence type="ECO:0000313" key="7">
    <source>
        <dbReference type="EMBL" id="SDA38622.1"/>
    </source>
</evidence>
<evidence type="ECO:0000256" key="3">
    <source>
        <dbReference type="ARBA" id="ARBA00022692"/>
    </source>
</evidence>
<keyword evidence="3 6" id="KW-0812">Transmembrane</keyword>
<keyword evidence="2" id="KW-1003">Cell membrane</keyword>
<accession>A0A1G5UYC2</accession>
<feature type="transmembrane region" description="Helical" evidence="6">
    <location>
        <begin position="107"/>
        <end position="135"/>
    </location>
</feature>
<dbReference type="InterPro" id="IPR022791">
    <property type="entry name" value="L-PG_synthase/AglD"/>
</dbReference>
<dbReference type="AlphaFoldDB" id="A0A1G5UYC2"/>
<dbReference type="EMBL" id="FMXM01000002">
    <property type="protein sequence ID" value="SDA38622.1"/>
    <property type="molecule type" value="Genomic_DNA"/>
</dbReference>
<evidence type="ECO:0000256" key="1">
    <source>
        <dbReference type="ARBA" id="ARBA00004651"/>
    </source>
</evidence>
<proteinExistence type="predicted"/>
<evidence type="ECO:0000313" key="8">
    <source>
        <dbReference type="Proteomes" id="UP000198588"/>
    </source>
</evidence>
<evidence type="ECO:0000256" key="2">
    <source>
        <dbReference type="ARBA" id="ARBA00022475"/>
    </source>
</evidence>
<comment type="subcellular location">
    <subcellularLocation>
        <location evidence="1">Cell membrane</location>
        <topology evidence="1">Multi-pass membrane protein</topology>
    </subcellularLocation>
</comment>
<evidence type="ECO:0000256" key="6">
    <source>
        <dbReference type="SAM" id="Phobius"/>
    </source>
</evidence>
<evidence type="ECO:0000256" key="5">
    <source>
        <dbReference type="ARBA" id="ARBA00023136"/>
    </source>
</evidence>
<keyword evidence="5 6" id="KW-0472">Membrane</keyword>
<dbReference type="STRING" id="1165689.SAMN02927914_00053"/>
<dbReference type="Proteomes" id="UP000198588">
    <property type="component" value="Unassembled WGS sequence"/>
</dbReference>
<protein>
    <submittedName>
        <fullName evidence="7">Lysylphosphatidylglycerol synthase TM region</fullName>
    </submittedName>
</protein>
<evidence type="ECO:0000256" key="4">
    <source>
        <dbReference type="ARBA" id="ARBA00022989"/>
    </source>
</evidence>
<gene>
    <name evidence="7" type="ORF">SAMN02927914_00053</name>
</gene>